<feature type="chain" id="PRO_5015662709" evidence="1">
    <location>
        <begin position="24"/>
        <end position="246"/>
    </location>
</feature>
<keyword evidence="4" id="KW-1185">Reference proteome</keyword>
<dbReference type="Gene3D" id="1.10.10.2520">
    <property type="entry name" value="Cell wall hydrolase SleB, domain 1"/>
    <property type="match status" value="1"/>
</dbReference>
<accession>A0A2T4JTR3</accession>
<protein>
    <submittedName>
        <fullName evidence="3">Cell wall hydrolase</fullName>
    </submittedName>
</protein>
<feature type="signal peptide" evidence="1">
    <location>
        <begin position="1"/>
        <end position="23"/>
    </location>
</feature>
<dbReference type="RefSeq" id="WP_107664341.1">
    <property type="nucleotide sequence ID" value="NZ_PZKG01000056.1"/>
</dbReference>
<evidence type="ECO:0000259" key="2">
    <source>
        <dbReference type="Pfam" id="PF07486"/>
    </source>
</evidence>
<feature type="domain" description="Cell wall hydrolase SleB" evidence="2">
    <location>
        <begin position="133"/>
        <end position="236"/>
    </location>
</feature>
<evidence type="ECO:0000313" key="3">
    <source>
        <dbReference type="EMBL" id="PTE21299.1"/>
    </source>
</evidence>
<keyword evidence="1" id="KW-0732">Signal</keyword>
<organism evidence="3 4">
    <name type="scientific">Cereibacter changlensis JA139</name>
    <dbReference type="NCBI Taxonomy" id="1188249"/>
    <lineage>
        <taxon>Bacteria</taxon>
        <taxon>Pseudomonadati</taxon>
        <taxon>Pseudomonadota</taxon>
        <taxon>Alphaproteobacteria</taxon>
        <taxon>Rhodobacterales</taxon>
        <taxon>Paracoccaceae</taxon>
        <taxon>Cereibacter</taxon>
    </lineage>
</organism>
<dbReference type="InterPro" id="IPR042047">
    <property type="entry name" value="SleB_dom1"/>
</dbReference>
<evidence type="ECO:0000256" key="1">
    <source>
        <dbReference type="SAM" id="SignalP"/>
    </source>
</evidence>
<dbReference type="Pfam" id="PF07486">
    <property type="entry name" value="Hydrolase_2"/>
    <property type="match status" value="1"/>
</dbReference>
<keyword evidence="3" id="KW-0378">Hydrolase</keyword>
<dbReference type="EMBL" id="PZKG01000056">
    <property type="protein sequence ID" value="PTE21299.1"/>
    <property type="molecule type" value="Genomic_DNA"/>
</dbReference>
<dbReference type="AlphaFoldDB" id="A0A2T4JTR3"/>
<gene>
    <name evidence="3" type="ORF">C5F48_13040</name>
</gene>
<sequence length="246" mass="26073">MCLLQTWTRSAALLFVLSGAAFADVTVSQSNDPAASLGGQLSALLGAERNALGALPVKRLELMAAAVGDPKRPAEAEVVPAKLAVAKPRAGKGRTVEPAQIRYDADWLARQPSAQRTADWQCLAQALYFEARGESIRGQFAVAEVILNRADSPAYPGSVCGVVNQGGQFSYTFDGKPETIREKGAYARAGKIASVMLSGAPRQLTDGATHFHTNAVRPGWAHRFPRTVAIGAHYFYRQPGAAVPAG</sequence>
<dbReference type="GO" id="GO:0016787">
    <property type="term" value="F:hydrolase activity"/>
    <property type="evidence" value="ECO:0007669"/>
    <property type="project" value="UniProtKB-KW"/>
</dbReference>
<name>A0A2T4JTR3_9RHOB</name>
<dbReference type="Proteomes" id="UP000241010">
    <property type="component" value="Unassembled WGS sequence"/>
</dbReference>
<dbReference type="InterPro" id="IPR011105">
    <property type="entry name" value="Cell_wall_hydrolase_SleB"/>
</dbReference>
<dbReference type="OrthoDB" id="9785345at2"/>
<proteinExistence type="predicted"/>
<reference evidence="3 4" key="1">
    <citation type="submission" date="2018-03" db="EMBL/GenBank/DDBJ databases">
        <title>Cereibacter changlensis.</title>
        <authorList>
            <person name="Meyer T.E."/>
            <person name="Miller S."/>
            <person name="Lodha T."/>
            <person name="Gandham S."/>
            <person name="Chintalapati S."/>
            <person name="Chintalapati V.R."/>
        </authorList>
    </citation>
    <scope>NUCLEOTIDE SEQUENCE [LARGE SCALE GENOMIC DNA]</scope>
    <source>
        <strain evidence="3 4">JA139</strain>
    </source>
</reference>
<comment type="caution">
    <text evidence="3">The sequence shown here is derived from an EMBL/GenBank/DDBJ whole genome shotgun (WGS) entry which is preliminary data.</text>
</comment>
<evidence type="ECO:0000313" key="4">
    <source>
        <dbReference type="Proteomes" id="UP000241010"/>
    </source>
</evidence>